<comment type="subcellular location">
    <subcellularLocation>
        <location evidence="1">Nucleus</location>
    </subcellularLocation>
</comment>
<evidence type="ECO:0000256" key="2">
    <source>
        <dbReference type="ARBA" id="ARBA00008024"/>
    </source>
</evidence>
<dbReference type="Proteomes" id="UP000320762">
    <property type="component" value="Unassembled WGS sequence"/>
</dbReference>
<dbReference type="InterPro" id="IPR012677">
    <property type="entry name" value="Nucleotide-bd_a/b_plait_sf"/>
</dbReference>
<proteinExistence type="inferred from homology"/>
<feature type="zinc finger region" description="C3H1-type" evidence="13">
    <location>
        <begin position="98"/>
        <end position="120"/>
    </location>
</feature>
<evidence type="ECO:0000313" key="18">
    <source>
        <dbReference type="Proteomes" id="UP000320762"/>
    </source>
</evidence>
<keyword evidence="10" id="KW-0539">Nucleus</keyword>
<gene>
    <name evidence="17" type="ORF">BD626DRAFT_401153</name>
</gene>
<feature type="region of interest" description="Disordered" evidence="14">
    <location>
        <begin position="1"/>
        <end position="47"/>
    </location>
</feature>
<evidence type="ECO:0000313" key="17">
    <source>
        <dbReference type="EMBL" id="TRM64506.1"/>
    </source>
</evidence>
<keyword evidence="8 12" id="KW-0694">RNA-binding</keyword>
<dbReference type="GO" id="GO:0036002">
    <property type="term" value="F:pre-mRNA binding"/>
    <property type="evidence" value="ECO:0007669"/>
    <property type="project" value="TreeGrafter"/>
</dbReference>
<keyword evidence="3" id="KW-0507">mRNA processing</keyword>
<dbReference type="PANTHER" id="PTHR14089">
    <property type="entry name" value="PRE-MRNA-SPLICING FACTOR RBM22"/>
    <property type="match status" value="1"/>
</dbReference>
<dbReference type="PANTHER" id="PTHR14089:SF2">
    <property type="entry name" value="PRE-MRNA-SPLICING FACTOR CWC2"/>
    <property type="match status" value="1"/>
</dbReference>
<dbReference type="InterPro" id="IPR032297">
    <property type="entry name" value="Torus"/>
</dbReference>
<dbReference type="AlphaFoldDB" id="A0A550CIF8"/>
<evidence type="ECO:0000256" key="9">
    <source>
        <dbReference type="ARBA" id="ARBA00023187"/>
    </source>
</evidence>
<dbReference type="InterPro" id="IPR000571">
    <property type="entry name" value="Znf_CCCH"/>
</dbReference>
<comment type="similarity">
    <text evidence="2">Belongs to the RRM CWC2 family.</text>
</comment>
<evidence type="ECO:0000256" key="13">
    <source>
        <dbReference type="PROSITE-ProRule" id="PRU00723"/>
    </source>
</evidence>
<dbReference type="EMBL" id="VDMD01000007">
    <property type="protein sequence ID" value="TRM64506.1"/>
    <property type="molecule type" value="Genomic_DNA"/>
</dbReference>
<feature type="domain" description="C3H1-type" evidence="16">
    <location>
        <begin position="98"/>
        <end position="120"/>
    </location>
</feature>
<dbReference type="Pfam" id="PF00076">
    <property type="entry name" value="RRM_1"/>
    <property type="match status" value="1"/>
</dbReference>
<dbReference type="InterPro" id="IPR035979">
    <property type="entry name" value="RBD_domain_sf"/>
</dbReference>
<dbReference type="PROSITE" id="PS50103">
    <property type="entry name" value="ZF_C3H1"/>
    <property type="match status" value="1"/>
</dbReference>
<dbReference type="Gene3D" id="3.30.70.330">
    <property type="match status" value="1"/>
</dbReference>
<evidence type="ECO:0000256" key="8">
    <source>
        <dbReference type="ARBA" id="ARBA00022884"/>
    </source>
</evidence>
<feature type="compositionally biased region" description="Acidic residues" evidence="14">
    <location>
        <begin position="300"/>
        <end position="310"/>
    </location>
</feature>
<keyword evidence="4 13" id="KW-0479">Metal-binding</keyword>
<dbReference type="InterPro" id="IPR034181">
    <property type="entry name" value="Cwc2_RRM"/>
</dbReference>
<dbReference type="FunFam" id="3.30.70.330:FF:000249">
    <property type="entry name" value="Pre-mRNA-splicing factor CWC2, variant"/>
    <property type="match status" value="1"/>
</dbReference>
<keyword evidence="5" id="KW-0747">Spliceosome</keyword>
<evidence type="ECO:0000256" key="10">
    <source>
        <dbReference type="ARBA" id="ARBA00023242"/>
    </source>
</evidence>
<reference evidence="17 18" key="1">
    <citation type="journal article" date="2019" name="New Phytol.">
        <title>Comparative genomics reveals unique wood-decay strategies and fruiting body development in the Schizophyllaceae.</title>
        <authorList>
            <person name="Almasi E."/>
            <person name="Sahu N."/>
            <person name="Krizsan K."/>
            <person name="Balint B."/>
            <person name="Kovacs G.M."/>
            <person name="Kiss B."/>
            <person name="Cseklye J."/>
            <person name="Drula E."/>
            <person name="Henrissat B."/>
            <person name="Nagy I."/>
            <person name="Chovatia M."/>
            <person name="Adam C."/>
            <person name="LaButti K."/>
            <person name="Lipzen A."/>
            <person name="Riley R."/>
            <person name="Grigoriev I.V."/>
            <person name="Nagy L.G."/>
        </authorList>
    </citation>
    <scope>NUCLEOTIDE SEQUENCE [LARGE SCALE GENOMIC DNA]</scope>
    <source>
        <strain evidence="17 18">NL-1724</strain>
    </source>
</reference>
<evidence type="ECO:0000256" key="4">
    <source>
        <dbReference type="ARBA" id="ARBA00022723"/>
    </source>
</evidence>
<evidence type="ECO:0000256" key="6">
    <source>
        <dbReference type="ARBA" id="ARBA00022771"/>
    </source>
</evidence>
<keyword evidence="7 13" id="KW-0862">Zinc</keyword>
<name>A0A550CIF8_9AGAR</name>
<evidence type="ECO:0000259" key="15">
    <source>
        <dbReference type="PROSITE" id="PS50102"/>
    </source>
</evidence>
<dbReference type="Pfam" id="PF16131">
    <property type="entry name" value="Torus"/>
    <property type="match status" value="1"/>
</dbReference>
<evidence type="ECO:0000256" key="11">
    <source>
        <dbReference type="ARBA" id="ARBA00023306"/>
    </source>
</evidence>
<feature type="compositionally biased region" description="Pro residues" evidence="14">
    <location>
        <begin position="311"/>
        <end position="320"/>
    </location>
</feature>
<keyword evidence="6 13" id="KW-0863">Zinc-finger</keyword>
<feature type="region of interest" description="Disordered" evidence="14">
    <location>
        <begin position="298"/>
        <end position="329"/>
    </location>
</feature>
<keyword evidence="18" id="KW-1185">Reference proteome</keyword>
<dbReference type="PROSITE" id="PS50102">
    <property type="entry name" value="RRM"/>
    <property type="match status" value="1"/>
</dbReference>
<dbReference type="CDD" id="cd12360">
    <property type="entry name" value="RRM_cwf2"/>
    <property type="match status" value="1"/>
</dbReference>
<evidence type="ECO:0000256" key="3">
    <source>
        <dbReference type="ARBA" id="ARBA00022664"/>
    </source>
</evidence>
<dbReference type="GO" id="GO:0017070">
    <property type="term" value="F:U6 snRNA binding"/>
    <property type="evidence" value="ECO:0007669"/>
    <property type="project" value="TreeGrafter"/>
</dbReference>
<sequence>MSKTITEDEIEIPEAPPVIPQAPRPPKKPRPARKQVKPGDIERKETVQTGKEYNIWYNKWAGGDREDSYSNKTKAQARCHIKTDSGLTRANTTGMKYHCLFFARGNCPYGWECEYQHCLPDPSQAPPDSAKDVFARDKFADYRDDMGGVGSFNRQNRTLYVGRIKETGTGPETEQVVIRHFREWGDIERVRVLQYRSVAFVTYVHELHAQFAKEAMACQSLDNDEILNVRWATEDPNPVTKVTEKRRLEEMGQEAIRERMDPRVVDAMRAVRALEDGDILEDDDDDDPVPDAKRRRIEYTQDEDDDDDDLSPPPQSPPQDLPQGRGLLTADAMEGLKYFAEIRKRNGATLAVPKPKAAPPPKPGMGLVGYGSDEDSD</sequence>
<dbReference type="GO" id="GO:0000974">
    <property type="term" value="C:Prp19 complex"/>
    <property type="evidence" value="ECO:0007669"/>
    <property type="project" value="TreeGrafter"/>
</dbReference>
<feature type="compositionally biased region" description="Pro residues" evidence="14">
    <location>
        <begin position="14"/>
        <end position="24"/>
    </location>
</feature>
<feature type="compositionally biased region" description="Basic residues" evidence="14">
    <location>
        <begin position="25"/>
        <end position="36"/>
    </location>
</feature>
<evidence type="ECO:0000256" key="5">
    <source>
        <dbReference type="ARBA" id="ARBA00022728"/>
    </source>
</evidence>
<dbReference type="InterPro" id="IPR039171">
    <property type="entry name" value="Cwc2/Slt11"/>
</dbReference>
<dbReference type="GO" id="GO:0008380">
    <property type="term" value="P:RNA splicing"/>
    <property type="evidence" value="ECO:0007669"/>
    <property type="project" value="UniProtKB-KW"/>
</dbReference>
<evidence type="ECO:0000259" key="16">
    <source>
        <dbReference type="PROSITE" id="PS50103"/>
    </source>
</evidence>
<dbReference type="OrthoDB" id="10251848at2759"/>
<evidence type="ECO:0000256" key="1">
    <source>
        <dbReference type="ARBA" id="ARBA00004123"/>
    </source>
</evidence>
<feature type="domain" description="RRM" evidence="15">
    <location>
        <begin position="157"/>
        <end position="234"/>
    </location>
</feature>
<comment type="caution">
    <text evidence="17">The sequence shown here is derived from an EMBL/GenBank/DDBJ whole genome shotgun (WGS) entry which is preliminary data.</text>
</comment>
<evidence type="ECO:0000256" key="12">
    <source>
        <dbReference type="PROSITE-ProRule" id="PRU00176"/>
    </source>
</evidence>
<evidence type="ECO:0008006" key="19">
    <source>
        <dbReference type="Google" id="ProtNLM"/>
    </source>
</evidence>
<feature type="compositionally biased region" description="Basic and acidic residues" evidence="14">
    <location>
        <begin position="37"/>
        <end position="46"/>
    </location>
</feature>
<keyword evidence="9" id="KW-0508">mRNA splicing</keyword>
<organism evidence="17 18">
    <name type="scientific">Schizophyllum amplum</name>
    <dbReference type="NCBI Taxonomy" id="97359"/>
    <lineage>
        <taxon>Eukaryota</taxon>
        <taxon>Fungi</taxon>
        <taxon>Dikarya</taxon>
        <taxon>Basidiomycota</taxon>
        <taxon>Agaricomycotina</taxon>
        <taxon>Agaricomycetes</taxon>
        <taxon>Agaricomycetidae</taxon>
        <taxon>Agaricales</taxon>
        <taxon>Schizophyllaceae</taxon>
        <taxon>Schizophyllum</taxon>
    </lineage>
</organism>
<dbReference type="GO" id="GO:0008270">
    <property type="term" value="F:zinc ion binding"/>
    <property type="evidence" value="ECO:0007669"/>
    <property type="project" value="UniProtKB-KW"/>
</dbReference>
<evidence type="ECO:0000256" key="14">
    <source>
        <dbReference type="SAM" id="MobiDB-lite"/>
    </source>
</evidence>
<dbReference type="GO" id="GO:0071007">
    <property type="term" value="C:U2-type catalytic step 2 spliceosome"/>
    <property type="evidence" value="ECO:0007669"/>
    <property type="project" value="TreeGrafter"/>
</dbReference>
<accession>A0A550CIF8</accession>
<dbReference type="STRING" id="97359.A0A550CIF8"/>
<feature type="region of interest" description="Disordered" evidence="14">
    <location>
        <begin position="347"/>
        <end position="377"/>
    </location>
</feature>
<protein>
    <recommendedName>
        <fullName evidence="19">Pre-mRNA-splicing factor CWC2</fullName>
    </recommendedName>
</protein>
<dbReference type="GO" id="GO:0071006">
    <property type="term" value="C:U2-type catalytic step 1 spliceosome"/>
    <property type="evidence" value="ECO:0007669"/>
    <property type="project" value="TreeGrafter"/>
</dbReference>
<dbReference type="SMART" id="SM00360">
    <property type="entry name" value="RRM"/>
    <property type="match status" value="1"/>
</dbReference>
<dbReference type="InterPro" id="IPR000504">
    <property type="entry name" value="RRM_dom"/>
</dbReference>
<dbReference type="GO" id="GO:0006397">
    <property type="term" value="P:mRNA processing"/>
    <property type="evidence" value="ECO:0007669"/>
    <property type="project" value="UniProtKB-KW"/>
</dbReference>
<evidence type="ECO:0000256" key="7">
    <source>
        <dbReference type="ARBA" id="ARBA00022833"/>
    </source>
</evidence>
<keyword evidence="11" id="KW-0131">Cell cycle</keyword>
<dbReference type="SUPFAM" id="SSF54928">
    <property type="entry name" value="RNA-binding domain, RBD"/>
    <property type="match status" value="1"/>
</dbReference>